<dbReference type="Gene3D" id="1.10.110.10">
    <property type="entry name" value="Plant lipid-transfer and hydrophobic proteins"/>
    <property type="match status" value="1"/>
</dbReference>
<feature type="chain" id="PRO_5042138517" description="Non-specific lipid-transfer protein" evidence="5">
    <location>
        <begin position="26"/>
        <end position="117"/>
    </location>
</feature>
<gene>
    <name evidence="7" type="ORF">M8C21_013025</name>
</gene>
<keyword evidence="2 4" id="KW-0813">Transport</keyword>
<sequence length="117" mass="11941">MAGMMMKVLFVMVACMVVSAPYTEAAITCGQVVSRLISCLPYLQNGGAPSAACCGGVKGLNSAAQSTPDRQAACNCLKSSYSLYPGIKPGNAGSLAGKCGVNIPYKISPNTDCSTVH</sequence>
<name>A0AAD5CYQ1_AMBAR</name>
<dbReference type="CDD" id="cd01960">
    <property type="entry name" value="nsLTP1"/>
    <property type="match status" value="1"/>
</dbReference>
<keyword evidence="3 4" id="KW-0446">Lipid-binding</keyword>
<keyword evidence="8" id="KW-1185">Reference proteome</keyword>
<comment type="similarity">
    <text evidence="1 4">Belongs to the plant LTP family.</text>
</comment>
<dbReference type="AlphaFoldDB" id="A0AAD5CYQ1"/>
<reference evidence="7" key="1">
    <citation type="submission" date="2022-06" db="EMBL/GenBank/DDBJ databases">
        <title>Uncovering the hologenomic basis of an extraordinary plant invasion.</title>
        <authorList>
            <person name="Bieker V.C."/>
            <person name="Martin M.D."/>
            <person name="Gilbert T."/>
            <person name="Hodgins K."/>
            <person name="Battlay P."/>
            <person name="Petersen B."/>
            <person name="Wilson J."/>
        </authorList>
    </citation>
    <scope>NUCLEOTIDE SEQUENCE</scope>
    <source>
        <strain evidence="7">AA19_3_7</strain>
        <tissue evidence="7">Leaf</tissue>
    </source>
</reference>
<comment type="caution">
    <text evidence="7">The sequence shown here is derived from an EMBL/GenBank/DDBJ whole genome shotgun (WGS) entry which is preliminary data.</text>
</comment>
<keyword evidence="5" id="KW-0732">Signal</keyword>
<dbReference type="SUPFAM" id="SSF47699">
    <property type="entry name" value="Bifunctional inhibitor/lipid-transfer protein/seed storage 2S albumin"/>
    <property type="match status" value="1"/>
</dbReference>
<dbReference type="SMART" id="SM00499">
    <property type="entry name" value="AAI"/>
    <property type="match status" value="1"/>
</dbReference>
<evidence type="ECO:0000256" key="3">
    <source>
        <dbReference type="ARBA" id="ARBA00023121"/>
    </source>
</evidence>
<evidence type="ECO:0000256" key="5">
    <source>
        <dbReference type="SAM" id="SignalP"/>
    </source>
</evidence>
<comment type="function">
    <text evidence="4">Plant non-specific lipid-transfer proteins transfer phospholipids as well as galactolipids across membranes. May play a role in wax or cutin deposition in the cell walls of expanding epidermal cells and certain secretory tissues.</text>
</comment>
<dbReference type="PRINTS" id="PR00382">
    <property type="entry name" value="LIPIDTRNSFER"/>
</dbReference>
<dbReference type="InterPro" id="IPR016140">
    <property type="entry name" value="Bifunc_inhib/LTP/seed_store"/>
</dbReference>
<organism evidence="7 8">
    <name type="scientific">Ambrosia artemisiifolia</name>
    <name type="common">Common ragweed</name>
    <dbReference type="NCBI Taxonomy" id="4212"/>
    <lineage>
        <taxon>Eukaryota</taxon>
        <taxon>Viridiplantae</taxon>
        <taxon>Streptophyta</taxon>
        <taxon>Embryophyta</taxon>
        <taxon>Tracheophyta</taxon>
        <taxon>Spermatophyta</taxon>
        <taxon>Magnoliopsida</taxon>
        <taxon>eudicotyledons</taxon>
        <taxon>Gunneridae</taxon>
        <taxon>Pentapetalae</taxon>
        <taxon>asterids</taxon>
        <taxon>campanulids</taxon>
        <taxon>Asterales</taxon>
        <taxon>Asteraceae</taxon>
        <taxon>Asteroideae</taxon>
        <taxon>Heliantheae alliance</taxon>
        <taxon>Heliantheae</taxon>
        <taxon>Ambrosia</taxon>
    </lineage>
</organism>
<evidence type="ECO:0000256" key="2">
    <source>
        <dbReference type="ARBA" id="ARBA00022448"/>
    </source>
</evidence>
<dbReference type="GO" id="GO:0008289">
    <property type="term" value="F:lipid binding"/>
    <property type="evidence" value="ECO:0007669"/>
    <property type="project" value="UniProtKB-KW"/>
</dbReference>
<proteinExistence type="inferred from homology"/>
<evidence type="ECO:0000313" key="7">
    <source>
        <dbReference type="EMBL" id="KAI7750723.1"/>
    </source>
</evidence>
<dbReference type="InterPro" id="IPR036312">
    <property type="entry name" value="Bifun_inhib/LTP/seed_sf"/>
</dbReference>
<evidence type="ECO:0000313" key="8">
    <source>
        <dbReference type="Proteomes" id="UP001206925"/>
    </source>
</evidence>
<feature type="signal peptide" evidence="5">
    <location>
        <begin position="1"/>
        <end position="25"/>
    </location>
</feature>
<dbReference type="InterPro" id="IPR000528">
    <property type="entry name" value="Plant_nsLTP"/>
</dbReference>
<accession>A0AAD5CYQ1</accession>
<dbReference type="PROSITE" id="PS00597">
    <property type="entry name" value="PLANT_LTP"/>
    <property type="match status" value="1"/>
</dbReference>
<evidence type="ECO:0000259" key="6">
    <source>
        <dbReference type="SMART" id="SM00499"/>
    </source>
</evidence>
<feature type="domain" description="Bifunctional inhibitor/plant lipid transfer protein/seed storage helical" evidence="6">
    <location>
        <begin position="29"/>
        <end position="113"/>
    </location>
</feature>
<dbReference type="Proteomes" id="UP001206925">
    <property type="component" value="Unassembled WGS sequence"/>
</dbReference>
<dbReference type="Pfam" id="PF00234">
    <property type="entry name" value="Tryp_alpha_amyl"/>
    <property type="match status" value="1"/>
</dbReference>
<dbReference type="GO" id="GO:0006869">
    <property type="term" value="P:lipid transport"/>
    <property type="evidence" value="ECO:0007669"/>
    <property type="project" value="InterPro"/>
</dbReference>
<evidence type="ECO:0000256" key="4">
    <source>
        <dbReference type="RuleBase" id="RU000628"/>
    </source>
</evidence>
<evidence type="ECO:0000256" key="1">
    <source>
        <dbReference type="ARBA" id="ARBA00009748"/>
    </source>
</evidence>
<protein>
    <recommendedName>
        <fullName evidence="4">Non-specific lipid-transfer protein</fullName>
    </recommendedName>
</protein>
<dbReference type="EMBL" id="JAMZMK010006093">
    <property type="protein sequence ID" value="KAI7750723.1"/>
    <property type="molecule type" value="Genomic_DNA"/>
</dbReference>
<dbReference type="PANTHER" id="PTHR33076">
    <property type="entry name" value="NON-SPECIFIC LIPID-TRANSFER PROTEIN 2-RELATED"/>
    <property type="match status" value="1"/>
</dbReference>